<feature type="coiled-coil region" evidence="1">
    <location>
        <begin position="271"/>
        <end position="305"/>
    </location>
</feature>
<accession>W4VJR3</accession>
<dbReference type="OrthoDB" id="3540923at2"/>
<dbReference type="EMBL" id="BAVS01000014">
    <property type="protein sequence ID" value="GAE93645.1"/>
    <property type="molecule type" value="Genomic_DNA"/>
</dbReference>
<comment type="caution">
    <text evidence="2">The sequence shown here is derived from an EMBL/GenBank/DDBJ whole genome shotgun (WGS) entry which is preliminary data.</text>
</comment>
<evidence type="ECO:0000313" key="2">
    <source>
        <dbReference type="EMBL" id="GAE93645.1"/>
    </source>
</evidence>
<dbReference type="AlphaFoldDB" id="W4VJR3"/>
<reference evidence="2 3" key="1">
    <citation type="journal article" date="2014" name="Genome Announc.">
        <title>Draft Genome Sequence of the Boron-Tolerant and Moderately Halotolerant Bacterium Gracilibacillus boraciitolerans JCM 21714T.</title>
        <authorList>
            <person name="Ahmed I."/>
            <person name="Oshima K."/>
            <person name="Suda W."/>
            <person name="Kitamura K."/>
            <person name="Iida T."/>
            <person name="Ohmori Y."/>
            <person name="Fujiwara T."/>
            <person name="Hattori M."/>
            <person name="Ohkuma M."/>
        </authorList>
    </citation>
    <scope>NUCLEOTIDE SEQUENCE [LARGE SCALE GENOMIC DNA]</scope>
    <source>
        <strain evidence="2 3">JCM 21714</strain>
    </source>
</reference>
<keyword evidence="3" id="KW-1185">Reference proteome</keyword>
<gene>
    <name evidence="2" type="ORF">JCM21714_2747</name>
</gene>
<sequence length="314" mass="36106">MDAFCQKIMKAQEDKRKINRLKHERKELSVDLEKLEKQKSEYYARLQDEKIDVEKLESFSISNLFYTVTGKKLEKLDEEKQEVVRAQLQYQEAKESVEDVQEDIGGELDQQIRALGEPDIRYQNLLEEKYHYLLDSNHQSGQEALELLEQLGVMQDEKSEVAEAIAAGEKVKRALSSASSSLDRAKNWGGTADMLGGGLISTSLKHSHMDDAKRSTHEAQRLLRKFSHELDDIGKSFQANIEISGGLTFADYFFDGLIMDWFVQDKINKSAEQVSDMYRKVEKTINQLKQLNQDLNDTITKANQRWETIVYNAS</sequence>
<dbReference type="eggNOG" id="COG3064">
    <property type="taxonomic scope" value="Bacteria"/>
</dbReference>
<keyword evidence="1" id="KW-0175">Coiled coil</keyword>
<dbReference type="Proteomes" id="UP000019102">
    <property type="component" value="Unassembled WGS sequence"/>
</dbReference>
<feature type="coiled-coil region" evidence="1">
    <location>
        <begin position="11"/>
        <end position="103"/>
    </location>
</feature>
<name>W4VJR3_9BACI</name>
<dbReference type="RefSeq" id="WP_052000515.1">
    <property type="nucleotide sequence ID" value="NZ_BAVS01000014.1"/>
</dbReference>
<organism evidence="2 3">
    <name type="scientific">Gracilibacillus boraciitolerans JCM 21714</name>
    <dbReference type="NCBI Taxonomy" id="1298598"/>
    <lineage>
        <taxon>Bacteria</taxon>
        <taxon>Bacillati</taxon>
        <taxon>Bacillota</taxon>
        <taxon>Bacilli</taxon>
        <taxon>Bacillales</taxon>
        <taxon>Bacillaceae</taxon>
        <taxon>Gracilibacillus</taxon>
    </lineage>
</organism>
<proteinExistence type="predicted"/>
<dbReference type="STRING" id="1298598.JCM21714_2747"/>
<protein>
    <submittedName>
        <fullName evidence="2">Uncharacterized protein</fullName>
    </submittedName>
</protein>
<evidence type="ECO:0000313" key="3">
    <source>
        <dbReference type="Proteomes" id="UP000019102"/>
    </source>
</evidence>
<evidence type="ECO:0000256" key="1">
    <source>
        <dbReference type="SAM" id="Coils"/>
    </source>
</evidence>